<reference evidence="1 2" key="1">
    <citation type="submission" date="2019-10" db="EMBL/GenBank/DDBJ databases">
        <title>Genome sequencing of Lactobacillus fructivorans.</title>
        <authorList>
            <person name="Kim K."/>
        </authorList>
    </citation>
    <scope>NUCLEOTIDE SEQUENCE [LARGE SCALE GENOMIC DNA]</scope>
    <source>
        <strain evidence="1 2">LF543</strain>
    </source>
</reference>
<dbReference type="RefSeq" id="WP_010023014.1">
    <property type="nucleotide sequence ID" value="NZ_AZDS01000004.1"/>
</dbReference>
<organism evidence="1 2">
    <name type="scientific">Fructilactobacillus fructivorans</name>
    <dbReference type="NCBI Taxonomy" id="1614"/>
    <lineage>
        <taxon>Bacteria</taxon>
        <taxon>Bacillati</taxon>
        <taxon>Bacillota</taxon>
        <taxon>Bacilli</taxon>
        <taxon>Lactobacillales</taxon>
        <taxon>Lactobacillaceae</taxon>
        <taxon>Fructilactobacillus</taxon>
    </lineage>
</organism>
<sequence length="640" mass="73809">MEVNDRYYQLCVPDQLNGYTCISMGFFKDSIYNMVIEIQYRLLGELIKRHHVEDNNYVNPKPYQPIFTRNNEELSKILINRFMDLQSRFGDQNTQIIIKRSIDLLQFITNTHDTYKLINSTKSLLRLLNSYIHFLCERKDEYVSYDNNNDRQVWTIDLSKPDSRDGELHYQKLTNNQFINLVSLLAQKIRHQNRKPTIDEYLSFQIAFQMINLRGYAEAPIVPWGNSGFRKVQTQASITDPGLGHITGTASDLAYIKGTNVHIEFLERGKVTNRERVEPYRLPDLRTIGEVKMLIGRDTSVSSYVGRPMFEDTFDNSFIKSVHTMIAACSSIFIDGLSECKIAIEKMTFMQAVKFMKAVAANVIRDSTLQVLAAAFCINYPIIDDRPETIKKNNGKPQKVTDPMKIAKLGIKITELGNFEKVTFDGTANWYPSDPIMEQLGYKNCLKLVHLAHQKGLLTYFSAGFRFRHLNEIVLSGTDGIGLGGAQILRFMDKRNGNQGPFKEENILKILKLDKKAAESPLGEGTQLLCRLDRMFYELSLPAKFLPFRKQLYEALYNRNFNEVKAILNKCHEIVSMKDDTAHPLVEWANRLLNNYNICIAFMHMSSDKENVFLNELSDCVARKDYDQLKNILCQLKLEY</sequence>
<proteinExistence type="predicted"/>
<dbReference type="KEGG" id="lfv:LF543_06365"/>
<accession>A0AAE6TWT7</accession>
<dbReference type="EMBL" id="CP045562">
    <property type="protein sequence ID" value="QFX93181.1"/>
    <property type="molecule type" value="Genomic_DNA"/>
</dbReference>
<protein>
    <submittedName>
        <fullName evidence="1">Uncharacterized protein</fullName>
    </submittedName>
</protein>
<evidence type="ECO:0000313" key="1">
    <source>
        <dbReference type="EMBL" id="QFX93181.1"/>
    </source>
</evidence>
<gene>
    <name evidence="1" type="ORF">LF543_06365</name>
</gene>
<dbReference type="AlphaFoldDB" id="A0AAE6TWT7"/>
<evidence type="ECO:0000313" key="2">
    <source>
        <dbReference type="Proteomes" id="UP000327194"/>
    </source>
</evidence>
<dbReference type="Proteomes" id="UP000327194">
    <property type="component" value="Chromosome"/>
</dbReference>
<name>A0AAE6TWT7_9LACO</name>